<dbReference type="GO" id="GO:0004813">
    <property type="term" value="F:alanine-tRNA ligase activity"/>
    <property type="evidence" value="ECO:0007669"/>
    <property type="project" value="InterPro"/>
</dbReference>
<dbReference type="Pfam" id="PF01411">
    <property type="entry name" value="tRNA-synt_2c"/>
    <property type="match status" value="1"/>
</dbReference>
<dbReference type="InterPro" id="IPR018164">
    <property type="entry name" value="Ala-tRNA-synth_IIc_N"/>
</dbReference>
<dbReference type="GO" id="GO:0005524">
    <property type="term" value="F:ATP binding"/>
    <property type="evidence" value="ECO:0007669"/>
    <property type="project" value="InterPro"/>
</dbReference>
<feature type="domain" description="Alanyl-tRNA synthetase class IIc N-terminal" evidence="1">
    <location>
        <begin position="33"/>
        <end position="86"/>
    </location>
</feature>
<reference evidence="2" key="1">
    <citation type="submission" date="2012-05" db="EMBL/GenBank/DDBJ databases">
        <authorList>
            <person name="Krishnakumar V."/>
            <person name="Cheung F."/>
            <person name="Xiao Y."/>
            <person name="Chan A."/>
            <person name="Moskal W.A."/>
            <person name="Town C.D."/>
        </authorList>
    </citation>
    <scope>NUCLEOTIDE SEQUENCE</scope>
</reference>
<dbReference type="PANTHER" id="PTHR43462:SF2">
    <property type="entry name" value="THREONYL AND ALANYL TRNA SYNTHETASE SECOND ADDITIONAL DOMAIN-CONTAINING PROTEIN"/>
    <property type="match status" value="1"/>
</dbReference>
<organism evidence="2">
    <name type="scientific">Lotus japonicus</name>
    <name type="common">Lotus corniculatus var. japonicus</name>
    <dbReference type="NCBI Taxonomy" id="34305"/>
    <lineage>
        <taxon>Eukaryota</taxon>
        <taxon>Viridiplantae</taxon>
        <taxon>Streptophyta</taxon>
        <taxon>Embryophyta</taxon>
        <taxon>Tracheophyta</taxon>
        <taxon>Spermatophyta</taxon>
        <taxon>Magnoliopsida</taxon>
        <taxon>eudicotyledons</taxon>
        <taxon>Gunneridae</taxon>
        <taxon>Pentapetalae</taxon>
        <taxon>rosids</taxon>
        <taxon>fabids</taxon>
        <taxon>Fabales</taxon>
        <taxon>Fabaceae</taxon>
        <taxon>Papilionoideae</taxon>
        <taxon>50 kb inversion clade</taxon>
        <taxon>NPAAA clade</taxon>
        <taxon>Hologalegina</taxon>
        <taxon>robinioid clade</taxon>
        <taxon>Loteae</taxon>
        <taxon>Lotus</taxon>
    </lineage>
</organism>
<dbReference type="PANTHER" id="PTHR43462">
    <property type="entry name" value="ALANYL-TRNA EDITING PROTEIN"/>
    <property type="match status" value="1"/>
</dbReference>
<dbReference type="InterPro" id="IPR009000">
    <property type="entry name" value="Transl_B-barrel_sf"/>
</dbReference>
<accession>I3SBI5</accession>
<dbReference type="InterPro" id="IPR051335">
    <property type="entry name" value="Alanyl-tRNA_Editing_Enzymes"/>
</dbReference>
<dbReference type="FunFam" id="2.40.30.130:FF:000013">
    <property type="entry name" value="Threonyl and alanyl tRNA synthetase second additional domain-containing protein"/>
    <property type="match status" value="1"/>
</dbReference>
<dbReference type="EMBL" id="BT137832">
    <property type="protein sequence ID" value="AFK37627.1"/>
    <property type="molecule type" value="mRNA"/>
</dbReference>
<name>I3SBI5_LOTJA</name>
<dbReference type="GO" id="GO:0006419">
    <property type="term" value="P:alanyl-tRNA aminoacylation"/>
    <property type="evidence" value="ECO:0007669"/>
    <property type="project" value="InterPro"/>
</dbReference>
<evidence type="ECO:0000313" key="2">
    <source>
        <dbReference type="EMBL" id="AFK37627.1"/>
    </source>
</evidence>
<sequence>MDKNPTKLDYYDDMWMLQSTATLLSHFKGDDGRHALILDRTIFYPQGGGQPADTGFICIEGSDIKFVVHDVRSKDGIVFHYGDFENLGGEVELTLEKGKGFHCLLMNPGGN</sequence>
<evidence type="ECO:0000259" key="1">
    <source>
        <dbReference type="Pfam" id="PF01411"/>
    </source>
</evidence>
<dbReference type="Gene3D" id="2.40.30.130">
    <property type="match status" value="1"/>
</dbReference>
<proteinExistence type="evidence at transcript level"/>
<dbReference type="AlphaFoldDB" id="I3SBI5"/>
<dbReference type="SUPFAM" id="SSF50447">
    <property type="entry name" value="Translation proteins"/>
    <property type="match status" value="1"/>
</dbReference>
<protein>
    <recommendedName>
        <fullName evidence="1">Alanyl-tRNA synthetase class IIc N-terminal domain-containing protein</fullName>
    </recommendedName>
</protein>